<evidence type="ECO:0000256" key="1">
    <source>
        <dbReference type="ARBA" id="ARBA00005006"/>
    </source>
</evidence>
<protein>
    <recommendedName>
        <fullName evidence="3 10">Glutamate--cysteine ligase</fullName>
        <ecNumber evidence="3 10">6.3.2.2</ecNumber>
    </recommendedName>
    <alternativeName>
        <fullName evidence="9 10">Gamma-ECS</fullName>
    </alternativeName>
    <alternativeName>
        <fullName evidence="8 10">Gamma-glutamylcysteine synthetase</fullName>
    </alternativeName>
</protein>
<dbReference type="InParanoid" id="A0A1S3K6S3"/>
<reference evidence="12" key="1">
    <citation type="submission" date="2025-08" db="UniProtKB">
        <authorList>
            <consortium name="RefSeq"/>
        </authorList>
    </citation>
    <scope>IDENTIFICATION</scope>
    <source>
        <tissue evidence="12">Gonads</tissue>
    </source>
</reference>
<dbReference type="Gene3D" id="3.30.590.50">
    <property type="match status" value="2"/>
</dbReference>
<dbReference type="InterPro" id="IPR014746">
    <property type="entry name" value="Gln_synth/guanido_kin_cat_dom"/>
</dbReference>
<evidence type="ECO:0000256" key="3">
    <source>
        <dbReference type="ARBA" id="ARBA00012220"/>
    </source>
</evidence>
<evidence type="ECO:0000256" key="8">
    <source>
        <dbReference type="ARBA" id="ARBA00030585"/>
    </source>
</evidence>
<dbReference type="GO" id="GO:0006750">
    <property type="term" value="P:glutathione biosynthetic process"/>
    <property type="evidence" value="ECO:0007669"/>
    <property type="project" value="UniProtKB-UniRule"/>
</dbReference>
<comment type="pathway">
    <text evidence="1 10">Sulfur metabolism; glutathione biosynthesis; glutathione from L-cysteine and L-glutamate: step 1/2.</text>
</comment>
<proteinExistence type="inferred from homology"/>
<name>A0A1S3K6S3_LINAN</name>
<dbReference type="AlphaFoldDB" id="A0A1S3K6S3"/>
<evidence type="ECO:0000256" key="7">
    <source>
        <dbReference type="ARBA" id="ARBA00022840"/>
    </source>
</evidence>
<evidence type="ECO:0000256" key="6">
    <source>
        <dbReference type="ARBA" id="ARBA00022741"/>
    </source>
</evidence>
<dbReference type="SUPFAM" id="SSF55931">
    <property type="entry name" value="Glutamine synthetase/guanido kinase"/>
    <property type="match status" value="1"/>
</dbReference>
<dbReference type="KEGG" id="lak:106179141"/>
<comment type="catalytic activity">
    <reaction evidence="10">
        <text>L-cysteine + L-glutamate + ATP = gamma-L-glutamyl-L-cysteine + ADP + phosphate + H(+)</text>
        <dbReference type="Rhea" id="RHEA:13285"/>
        <dbReference type="ChEBI" id="CHEBI:15378"/>
        <dbReference type="ChEBI" id="CHEBI:29985"/>
        <dbReference type="ChEBI" id="CHEBI:30616"/>
        <dbReference type="ChEBI" id="CHEBI:35235"/>
        <dbReference type="ChEBI" id="CHEBI:43474"/>
        <dbReference type="ChEBI" id="CHEBI:58173"/>
        <dbReference type="ChEBI" id="CHEBI:456216"/>
        <dbReference type="EC" id="6.3.2.2"/>
    </reaction>
</comment>
<dbReference type="GO" id="GO:0004357">
    <property type="term" value="F:glutamate-cysteine ligase activity"/>
    <property type="evidence" value="ECO:0007669"/>
    <property type="project" value="UniProtKB-UniRule"/>
</dbReference>
<sequence>MDGLAQNGERWLTAEEISDIWPRIRLHAAQEFVEKYQAYKNEAKKGLLWGDETEYILLHFDHEKKTVKVAIKAVELVATLKKSEEKSQWQDAWQREYSSYMVESVPFKPYAGDIESIKSVERSMAQRRQLIQQAFNSENSSVISIGTFPRTGCRGFTWPLHAPTPTSGITQSLFFPDAAITGGRYNAMAFNNRLNRRGRHTDHIPIFKDVHTMDPFEENLSKFGDKGKAQEEAQKDTIYIDNGISFFGASCSLQLTLQARDLDEARAVHDQLTALCPVLMALSAATPIHRGYLSDVDCRWPIFVQYTDEKTQEHLWQNRRTGTNRTTKSRIDSVSCYAQPCNSCYNDGPMFMDDEIFGTLLKHGVDDAMSRYVTNLFSRDPLGLSDRHVQQCGDKRFDSLSLYTIVQANNYPSVRLKIPSTSAGWCLEFRPLDVQLTDFENAAFAVFVVFLTRALLKYNINLAIPISKVDENMGRASKRDAVRSSKFYFRDDIFTNKEPLKIPNGIHQTNGYELNHNMFSLMTADEIFNGKSKVFPGLIQLVNRYLDDHDKIHIETRATAARYLAFIGKRASGETPTTARWIRDFVTSHPDYKKDSVVTERINYDLMCKCQEISNTNMEHMF</sequence>
<dbReference type="GeneID" id="106179141"/>
<dbReference type="STRING" id="7574.A0A1S3K6S3"/>
<evidence type="ECO:0000313" key="11">
    <source>
        <dbReference type="Proteomes" id="UP000085678"/>
    </source>
</evidence>
<dbReference type="GO" id="GO:0005524">
    <property type="term" value="F:ATP binding"/>
    <property type="evidence" value="ECO:0007669"/>
    <property type="project" value="UniProtKB-UniRule"/>
</dbReference>
<gene>
    <name evidence="12" type="primary">LOC106179141</name>
</gene>
<dbReference type="EC" id="6.3.2.2" evidence="3 10"/>
<dbReference type="PANTHER" id="PTHR11164:SF0">
    <property type="entry name" value="GLUTAMATE--CYSTEINE LIGASE CATALYTIC SUBUNIT"/>
    <property type="match status" value="1"/>
</dbReference>
<dbReference type="InterPro" id="IPR004308">
    <property type="entry name" value="GCS"/>
</dbReference>
<organism evidence="11 12">
    <name type="scientific">Lingula anatina</name>
    <name type="common">Brachiopod</name>
    <name type="synonym">Lingula unguis</name>
    <dbReference type="NCBI Taxonomy" id="7574"/>
    <lineage>
        <taxon>Eukaryota</taxon>
        <taxon>Metazoa</taxon>
        <taxon>Spiralia</taxon>
        <taxon>Lophotrochozoa</taxon>
        <taxon>Brachiopoda</taxon>
        <taxon>Linguliformea</taxon>
        <taxon>Lingulata</taxon>
        <taxon>Lingulida</taxon>
        <taxon>Linguloidea</taxon>
        <taxon>Lingulidae</taxon>
        <taxon>Lingula</taxon>
    </lineage>
</organism>
<dbReference type="UniPathway" id="UPA00142">
    <property type="reaction ID" value="UER00209"/>
</dbReference>
<dbReference type="Gene3D" id="1.10.8.960">
    <property type="match status" value="1"/>
</dbReference>
<evidence type="ECO:0000313" key="12">
    <source>
        <dbReference type="RefSeq" id="XP_013418129.1"/>
    </source>
</evidence>
<keyword evidence="5 10" id="KW-0317">Glutathione biosynthesis</keyword>
<dbReference type="OrthoDB" id="7939818at2759"/>
<accession>A0A1S3K6S3</accession>
<dbReference type="GO" id="GO:0017109">
    <property type="term" value="C:glutamate-cysteine ligase complex"/>
    <property type="evidence" value="ECO:0007669"/>
    <property type="project" value="TreeGrafter"/>
</dbReference>
<keyword evidence="7 10" id="KW-0067">ATP-binding</keyword>
<comment type="similarity">
    <text evidence="2 10">Belongs to the glutamate--cysteine ligase type 3 family.</text>
</comment>
<dbReference type="Pfam" id="PF03074">
    <property type="entry name" value="GCS"/>
    <property type="match status" value="1"/>
</dbReference>
<keyword evidence="4 10" id="KW-0436">Ligase</keyword>
<dbReference type="Proteomes" id="UP000085678">
    <property type="component" value="Unplaced"/>
</dbReference>
<evidence type="ECO:0000256" key="2">
    <source>
        <dbReference type="ARBA" id="ARBA00008100"/>
    </source>
</evidence>
<evidence type="ECO:0000256" key="4">
    <source>
        <dbReference type="ARBA" id="ARBA00022598"/>
    </source>
</evidence>
<dbReference type="PANTHER" id="PTHR11164">
    <property type="entry name" value="GLUTAMATE CYSTEINE LIGASE"/>
    <property type="match status" value="1"/>
</dbReference>
<dbReference type="RefSeq" id="XP_013418129.1">
    <property type="nucleotide sequence ID" value="XM_013562675.1"/>
</dbReference>
<keyword evidence="6 10" id="KW-0547">Nucleotide-binding</keyword>
<evidence type="ECO:0000256" key="10">
    <source>
        <dbReference type="RuleBase" id="RU367135"/>
    </source>
</evidence>
<evidence type="ECO:0000256" key="5">
    <source>
        <dbReference type="ARBA" id="ARBA00022684"/>
    </source>
</evidence>
<keyword evidence="11" id="KW-1185">Reference proteome</keyword>
<evidence type="ECO:0000256" key="9">
    <source>
        <dbReference type="ARBA" id="ARBA00032122"/>
    </source>
</evidence>